<gene>
    <name evidence="3" type="ORF">C1SCF055_LOCUS34256</name>
</gene>
<reference evidence="4" key="2">
    <citation type="submission" date="2024-04" db="EMBL/GenBank/DDBJ databases">
        <authorList>
            <person name="Chen Y."/>
            <person name="Shah S."/>
            <person name="Dougan E. K."/>
            <person name="Thang M."/>
            <person name="Chan C."/>
        </authorList>
    </citation>
    <scope>NUCLEOTIDE SEQUENCE [LARGE SCALE GENOMIC DNA]</scope>
</reference>
<feature type="region of interest" description="Disordered" evidence="2">
    <location>
        <begin position="500"/>
        <end position="520"/>
    </location>
</feature>
<organism evidence="3">
    <name type="scientific">Cladocopium goreaui</name>
    <dbReference type="NCBI Taxonomy" id="2562237"/>
    <lineage>
        <taxon>Eukaryota</taxon>
        <taxon>Sar</taxon>
        <taxon>Alveolata</taxon>
        <taxon>Dinophyceae</taxon>
        <taxon>Suessiales</taxon>
        <taxon>Symbiodiniaceae</taxon>
        <taxon>Cladocopium</taxon>
    </lineage>
</organism>
<feature type="coiled-coil region" evidence="1">
    <location>
        <begin position="915"/>
        <end position="942"/>
    </location>
</feature>
<dbReference type="AlphaFoldDB" id="A0A9P1DF21"/>
<feature type="compositionally biased region" description="Basic and acidic residues" evidence="2">
    <location>
        <begin position="860"/>
        <end position="869"/>
    </location>
</feature>
<dbReference type="OrthoDB" id="430918at2759"/>
<feature type="region of interest" description="Disordered" evidence="2">
    <location>
        <begin position="332"/>
        <end position="438"/>
    </location>
</feature>
<comment type="caution">
    <text evidence="3">The sequence shown here is derived from an EMBL/GenBank/DDBJ whole genome shotgun (WGS) entry which is preliminary data.</text>
</comment>
<feature type="compositionally biased region" description="Basic and acidic residues" evidence="2">
    <location>
        <begin position="880"/>
        <end position="903"/>
    </location>
</feature>
<protein>
    <submittedName>
        <fullName evidence="3">Uncharacterized protein</fullName>
    </submittedName>
</protein>
<feature type="compositionally biased region" description="Low complexity" evidence="2">
    <location>
        <begin position="573"/>
        <end position="585"/>
    </location>
</feature>
<evidence type="ECO:0000313" key="3">
    <source>
        <dbReference type="EMBL" id="CAI4008858.1"/>
    </source>
</evidence>
<dbReference type="Proteomes" id="UP001152797">
    <property type="component" value="Unassembled WGS sequence"/>
</dbReference>
<feature type="compositionally biased region" description="Basic residues" evidence="2">
    <location>
        <begin position="870"/>
        <end position="879"/>
    </location>
</feature>
<sequence length="982" mass="107617">MAPCCKSFSRMCRYTSGRSFFKPWGNVGYIFVKTGNLLGCRVCLLILVASYRGLRWLLEQPSGSCFLAIPRFQMVLAMVHVWSGRFWMGHFSGRSPKPHQMFSNDVDMIAALCREAGYLSRAQALLCPVRTTRTYRDKNGVKRCVGKKKELRESQHYTAEFGEFIAAPLPGPRDPVWIDDTLTDLELFRQHCMPFHDLWPEAKLMEAVEYLARCKHIQDLVLHELNLRPIDVTKATEVAKRAPKAPSVAQLSELAQKFIQDKDKSGPSVEPTPEVPVRGAIKTEKLEITEMDLLEADGFDPSEKIWCKFEFPKHLFSESGVFEKPALEDKPEAKAFPKTKAKQVRSKPAPGPRAKVRKVAIAPAVDTGIEPDAASDACMDEESSEEEDLLSGTGSSNNGPPPAPPAPPTVLDPKDFEECDGDEEPVVTPPGLPEPVKESIDTNALDAKHNLKEAMRTPVETPDKVDVKTVNKKAKSTPFRLQSCETLVLGQQELSRQASGVKQPAVASDEMLGPSASNVNGTSESDQLLAALTLLKDGFGDPDLKAIFKGLIDQFCPNKTASCSEAAAACKGKPASAKPAGAPIVEPKKPEVKPAVNPKSVSVDPGPKSVTIEPKVGQIAAPSESDSDADSTTPAVPKLEICNSSTHRREHARLARRMQSDAAAASCPEMVRLWNGSRQDRADFWATGWKLFCNFFPNLSRKQTLKDKSALLKQWIESGENLAACESRLVVSKSQETEMVRSKELLTIRQMVERGYSQKKIDTIISKNEPIYDEDAPDCPESVRFLVFTGGSCVDREKVAITGSSTVNVRSTPEMLGSLVEPTANLPGRSASATSGGACAGAAGQLTLSSLVGVVNDCKDADKKKDDKKPAKKDKKEKKVKKEDPQTTKEKQQNGRKELKKEMNNCNILYDLPPENALRKELSKMKAKLEEFVDKLNAADDDSIDDISSQAANEVEACKLLRAQARAVAAELRKSQDTSKGK</sequence>
<evidence type="ECO:0000256" key="2">
    <source>
        <dbReference type="SAM" id="MobiDB-lite"/>
    </source>
</evidence>
<evidence type="ECO:0000313" key="5">
    <source>
        <dbReference type="Proteomes" id="UP001152797"/>
    </source>
</evidence>
<reference evidence="3" key="1">
    <citation type="submission" date="2022-10" db="EMBL/GenBank/DDBJ databases">
        <authorList>
            <person name="Chen Y."/>
            <person name="Dougan E. K."/>
            <person name="Chan C."/>
            <person name="Rhodes N."/>
            <person name="Thang M."/>
        </authorList>
    </citation>
    <scope>NUCLEOTIDE SEQUENCE</scope>
</reference>
<feature type="compositionally biased region" description="Acidic residues" evidence="2">
    <location>
        <begin position="415"/>
        <end position="425"/>
    </location>
</feature>
<name>A0A9P1DF21_9DINO</name>
<dbReference type="EMBL" id="CAMXCT010004405">
    <property type="protein sequence ID" value="CAI4008858.1"/>
    <property type="molecule type" value="Genomic_DNA"/>
</dbReference>
<feature type="compositionally biased region" description="Pro residues" evidence="2">
    <location>
        <begin position="399"/>
        <end position="410"/>
    </location>
</feature>
<accession>A0A9P1DF21</accession>
<feature type="region of interest" description="Disordered" evidence="2">
    <location>
        <begin position="860"/>
        <end position="904"/>
    </location>
</feature>
<feature type="region of interest" description="Disordered" evidence="2">
    <location>
        <begin position="573"/>
        <end position="609"/>
    </location>
</feature>
<dbReference type="EMBL" id="CAMXCT020004405">
    <property type="protein sequence ID" value="CAL1162233.1"/>
    <property type="molecule type" value="Genomic_DNA"/>
</dbReference>
<dbReference type="EMBL" id="CAMXCT030004405">
    <property type="protein sequence ID" value="CAL4796170.1"/>
    <property type="molecule type" value="Genomic_DNA"/>
</dbReference>
<evidence type="ECO:0000313" key="4">
    <source>
        <dbReference type="EMBL" id="CAL1162233.1"/>
    </source>
</evidence>
<keyword evidence="5" id="KW-1185">Reference proteome</keyword>
<proteinExistence type="predicted"/>
<keyword evidence="1" id="KW-0175">Coiled coil</keyword>
<feature type="compositionally biased region" description="Acidic residues" evidence="2">
    <location>
        <begin position="378"/>
        <end position="389"/>
    </location>
</feature>
<evidence type="ECO:0000256" key="1">
    <source>
        <dbReference type="SAM" id="Coils"/>
    </source>
</evidence>